<sequence>MSSTLLFGNGFNRISNASFDWESLVMQGFESPPGDVYDLVPLPLITEAHAAIAGNMIGMRNKDGYKEFREKIQKTIDEAGLQPNEIHSLFRSLSFSNFITTNYDDCFERARDGWVERKIGPAGYRNILNPVGTVDGRPLYHAHGRHKWSRTICVSYEHYMSLIGKIQSELRKGLPAVERKDVSSYQDVSDVDLLEGYLRCCNAEDCIWPTLLFTSDVHIVGLGLSFSEIDLWWLLSMRAAYFAPKKQRRSLENSILYYDVDIGGAEAKAADRAKRYMLGNLGVEVVTVSAEDYKEGYKTICSMIEARIG</sequence>
<dbReference type="AlphaFoldDB" id="A0A7C9NUZ6"/>
<accession>A0A7C9NUZ6</accession>
<reference evidence="1" key="1">
    <citation type="submission" date="2018-08" db="EMBL/GenBank/DDBJ databases">
        <title>Murine metabolic-syndrome-specific gut microbial biobank.</title>
        <authorList>
            <person name="Liu C."/>
        </authorList>
    </citation>
    <scope>NUCLEOTIDE SEQUENCE [LARGE SCALE GENOMIC DNA]</scope>
    <source>
        <strain evidence="1">Z82</strain>
    </source>
</reference>
<organism evidence="1">
    <name type="scientific">Muribaculaceae bacterium Z82</name>
    <dbReference type="NCBI Taxonomy" id="2304548"/>
    <lineage>
        <taxon>Bacteria</taxon>
        <taxon>Pseudomonadati</taxon>
        <taxon>Bacteroidota</taxon>
        <taxon>Bacteroidia</taxon>
        <taxon>Bacteroidales</taxon>
        <taxon>Muribaculaceae</taxon>
    </lineage>
</organism>
<name>A0A7C9NUZ6_9BACT</name>
<comment type="caution">
    <text evidence="1">The sequence shown here is derived from an EMBL/GenBank/DDBJ whole genome shotgun (WGS) entry which is preliminary data.</text>
</comment>
<evidence type="ECO:0000313" key="1">
    <source>
        <dbReference type="EMBL" id="NBI33946.1"/>
    </source>
</evidence>
<protein>
    <submittedName>
        <fullName evidence="1">Uncharacterized protein</fullName>
    </submittedName>
</protein>
<proteinExistence type="predicted"/>
<dbReference type="EMBL" id="QWKH01000010">
    <property type="protein sequence ID" value="NBI33946.1"/>
    <property type="molecule type" value="Genomic_DNA"/>
</dbReference>
<gene>
    <name evidence="1" type="ORF">D1639_02625</name>
</gene>
<dbReference type="Pfam" id="PF13289">
    <property type="entry name" value="SIR2_2"/>
    <property type="match status" value="1"/>
</dbReference>